<dbReference type="STRING" id="1629334.Cva_00775"/>
<comment type="caution">
    <text evidence="2">The sequence shown here is derived from an EMBL/GenBank/DDBJ whole genome shotgun (WGS) entry which is preliminary data.</text>
</comment>
<dbReference type="EMBL" id="BBVC01000025">
    <property type="protein sequence ID" value="GAO98127.1"/>
    <property type="molecule type" value="Genomic_DNA"/>
</dbReference>
<organism evidence="2 3">
    <name type="scientific">Caedimonas varicaedens</name>
    <dbReference type="NCBI Taxonomy" id="1629334"/>
    <lineage>
        <taxon>Bacteria</taxon>
        <taxon>Pseudomonadati</taxon>
        <taxon>Pseudomonadota</taxon>
        <taxon>Alphaproteobacteria</taxon>
        <taxon>Holosporales</taxon>
        <taxon>Caedimonadaceae</taxon>
        <taxon>Caedimonas</taxon>
    </lineage>
</organism>
<feature type="signal peptide" evidence="1">
    <location>
        <begin position="1"/>
        <end position="23"/>
    </location>
</feature>
<name>A0A0K8MCD4_9PROT</name>
<reference evidence="2 3" key="1">
    <citation type="submission" date="2015-03" db="EMBL/GenBank/DDBJ databases">
        <title>Caedibacter varicaedens, whole genome shotgun sequence.</title>
        <authorList>
            <person name="Suzuki H."/>
            <person name="Dapper A.L."/>
            <person name="Gibson A.K."/>
            <person name="Jackson C."/>
            <person name="Lee H."/>
            <person name="Pejaver V.R."/>
            <person name="Doak T."/>
            <person name="Lynch M."/>
        </authorList>
    </citation>
    <scope>NUCLEOTIDE SEQUENCE [LARGE SCALE GENOMIC DNA]</scope>
</reference>
<gene>
    <name evidence="2" type="ORF">Cva_00775</name>
</gene>
<keyword evidence="1" id="KW-0732">Signal</keyword>
<evidence type="ECO:0000313" key="2">
    <source>
        <dbReference type="EMBL" id="GAO98127.1"/>
    </source>
</evidence>
<accession>A0A0K8MCD4</accession>
<dbReference type="AlphaFoldDB" id="A0A0K8MCD4"/>
<proteinExistence type="predicted"/>
<protein>
    <submittedName>
        <fullName evidence="2">Uncharacterized protein</fullName>
    </submittedName>
</protein>
<feature type="chain" id="PRO_5005512698" evidence="1">
    <location>
        <begin position="24"/>
        <end position="136"/>
    </location>
</feature>
<evidence type="ECO:0000313" key="3">
    <source>
        <dbReference type="Proteomes" id="UP000036771"/>
    </source>
</evidence>
<evidence type="ECO:0000256" key="1">
    <source>
        <dbReference type="SAM" id="SignalP"/>
    </source>
</evidence>
<keyword evidence="3" id="KW-1185">Reference proteome</keyword>
<sequence length="136" mass="15307" precursor="true">MKLSRCLCAFSFLFAISSMQVHATGVSVEQLLDVLPELADLKPSPVVRPGIVGKIITIDGKTYNVRYCYYESADPQFNDPFKVFARNKKYINNVLKSYSPAELPIGPVMTFGSNEEDKKNKIFYMISIKDITEIGQ</sequence>
<dbReference type="Proteomes" id="UP000036771">
    <property type="component" value="Unassembled WGS sequence"/>
</dbReference>